<dbReference type="Gene3D" id="3.60.20.10">
    <property type="entry name" value="Glutamine Phosphoribosylpyrophosphate, subunit 1, domain 1"/>
    <property type="match status" value="1"/>
</dbReference>
<name>A0A2U1M7A3_ARTAN</name>
<organism evidence="1 2">
    <name type="scientific">Artemisia annua</name>
    <name type="common">Sweet wormwood</name>
    <dbReference type="NCBI Taxonomy" id="35608"/>
    <lineage>
        <taxon>Eukaryota</taxon>
        <taxon>Viridiplantae</taxon>
        <taxon>Streptophyta</taxon>
        <taxon>Embryophyta</taxon>
        <taxon>Tracheophyta</taxon>
        <taxon>Spermatophyta</taxon>
        <taxon>Magnoliopsida</taxon>
        <taxon>eudicotyledons</taxon>
        <taxon>Gunneridae</taxon>
        <taxon>Pentapetalae</taxon>
        <taxon>asterids</taxon>
        <taxon>campanulids</taxon>
        <taxon>Asterales</taxon>
        <taxon>Asteraceae</taxon>
        <taxon>Asteroideae</taxon>
        <taxon>Anthemideae</taxon>
        <taxon>Artemisiinae</taxon>
        <taxon>Artemisia</taxon>
    </lineage>
</organism>
<dbReference type="OrthoDB" id="1752009at2759"/>
<evidence type="ECO:0000313" key="2">
    <source>
        <dbReference type="Proteomes" id="UP000245207"/>
    </source>
</evidence>
<gene>
    <name evidence="1" type="ORF">CTI12_AA412640</name>
</gene>
<dbReference type="AlphaFoldDB" id="A0A2U1M7A3"/>
<dbReference type="STRING" id="35608.A0A2U1M7A3"/>
<reference evidence="1 2" key="1">
    <citation type="journal article" date="2018" name="Mol. Plant">
        <title>The genome of Artemisia annua provides insight into the evolution of Asteraceae family and artemisinin biosynthesis.</title>
        <authorList>
            <person name="Shen Q."/>
            <person name="Zhang L."/>
            <person name="Liao Z."/>
            <person name="Wang S."/>
            <person name="Yan T."/>
            <person name="Shi P."/>
            <person name="Liu M."/>
            <person name="Fu X."/>
            <person name="Pan Q."/>
            <person name="Wang Y."/>
            <person name="Lv Z."/>
            <person name="Lu X."/>
            <person name="Zhang F."/>
            <person name="Jiang W."/>
            <person name="Ma Y."/>
            <person name="Chen M."/>
            <person name="Hao X."/>
            <person name="Li L."/>
            <person name="Tang Y."/>
            <person name="Lv G."/>
            <person name="Zhou Y."/>
            <person name="Sun X."/>
            <person name="Brodelius P.E."/>
            <person name="Rose J.K.C."/>
            <person name="Tang K."/>
        </authorList>
    </citation>
    <scope>NUCLEOTIDE SEQUENCE [LARGE SCALE GENOMIC DNA]</scope>
    <source>
        <strain evidence="2">cv. Huhao1</strain>
        <tissue evidence="1">Leaf</tissue>
    </source>
</reference>
<dbReference type="SUPFAM" id="SSF56235">
    <property type="entry name" value="N-terminal nucleophile aminohydrolases (Ntn hydrolases)"/>
    <property type="match status" value="1"/>
</dbReference>
<dbReference type="EMBL" id="PKPP01006263">
    <property type="protein sequence ID" value="PWA57094.1"/>
    <property type="molecule type" value="Genomic_DNA"/>
</dbReference>
<sequence>MGGLGEDSTSTFPLGPLSQIKKLKFDLSTTGINLPLLFKKKVRNGRNTSFWPDKWLGGSPLHVSYPRLYRLDLNPHCLVSDRSASAPQVHQTWLLTLPLSKGLLLRGDLGLSGQSLTGPGRGQFVLALSQYAFKAVKAAGVTSVGVRGKDPVCVVTQKKVPDKLLDSTSVTHLFPAPNSLGC</sequence>
<evidence type="ECO:0000313" key="1">
    <source>
        <dbReference type="EMBL" id="PWA57094.1"/>
    </source>
</evidence>
<comment type="caution">
    <text evidence="1">The sequence shown here is derived from an EMBL/GenBank/DDBJ whole genome shotgun (WGS) entry which is preliminary data.</text>
</comment>
<dbReference type="InterPro" id="IPR029055">
    <property type="entry name" value="Ntn_hydrolases_N"/>
</dbReference>
<keyword evidence="2" id="KW-1185">Reference proteome</keyword>
<protein>
    <submittedName>
        <fullName evidence="1">Uncharacterized protein</fullName>
    </submittedName>
</protein>
<proteinExistence type="predicted"/>
<dbReference type="Proteomes" id="UP000245207">
    <property type="component" value="Unassembled WGS sequence"/>
</dbReference>
<accession>A0A2U1M7A3</accession>